<dbReference type="InterPro" id="IPR036671">
    <property type="entry name" value="DPH_MB_sf"/>
</dbReference>
<evidence type="ECO:0000313" key="2">
    <source>
        <dbReference type="Proteomes" id="UP001143747"/>
    </source>
</evidence>
<dbReference type="SUPFAM" id="SSF144217">
    <property type="entry name" value="CSL zinc finger"/>
    <property type="match status" value="1"/>
</dbReference>
<accession>A0A9Q4KQQ4</accession>
<protein>
    <submittedName>
        <fullName evidence="1">Uncharacterized protein</fullName>
    </submittedName>
</protein>
<evidence type="ECO:0000313" key="1">
    <source>
        <dbReference type="EMBL" id="MDE4908570.1"/>
    </source>
</evidence>
<dbReference type="Proteomes" id="UP001143747">
    <property type="component" value="Unassembled WGS sequence"/>
</dbReference>
<dbReference type="AlphaFoldDB" id="A0A9Q4KQQ4"/>
<proteinExistence type="predicted"/>
<comment type="caution">
    <text evidence="1">The sequence shown here is derived from an EMBL/GenBank/DDBJ whole genome shotgun (WGS) entry which is preliminary data.</text>
</comment>
<name>A0A9Q4KQQ4_9EURY</name>
<organism evidence="1 2">
    <name type="scientific">Methanogenium marinum</name>
    <dbReference type="NCBI Taxonomy" id="348610"/>
    <lineage>
        <taxon>Archaea</taxon>
        <taxon>Methanobacteriati</taxon>
        <taxon>Methanobacteriota</taxon>
        <taxon>Stenosarchaea group</taxon>
        <taxon>Methanomicrobia</taxon>
        <taxon>Methanomicrobiales</taxon>
        <taxon>Methanomicrobiaceae</taxon>
        <taxon>Methanogenium</taxon>
    </lineage>
</organism>
<keyword evidence="2" id="KW-1185">Reference proteome</keyword>
<gene>
    <name evidence="1" type="ORF">L0665_08120</name>
</gene>
<sequence length="65" mass="7712">MKEVAYQCPKCGKDQLHAEEPDEYEIWLKCHSCDFFMGMSKDDWHRMENSPNVNQKIKKAAEKYA</sequence>
<dbReference type="EMBL" id="JAKELO010000002">
    <property type="protein sequence ID" value="MDE4908570.1"/>
    <property type="molecule type" value="Genomic_DNA"/>
</dbReference>
<reference evidence="1" key="1">
    <citation type="submission" date="2022-01" db="EMBL/GenBank/DDBJ databases">
        <title>Draft genome of Methanogenium marinum DSM 15558.</title>
        <authorList>
            <person name="Chen S.-C."/>
            <person name="You Y.-T."/>
        </authorList>
    </citation>
    <scope>NUCLEOTIDE SEQUENCE</scope>
    <source>
        <strain evidence="1">DSM 15558</strain>
    </source>
</reference>
<dbReference type="RefSeq" id="WP_274925194.1">
    <property type="nucleotide sequence ID" value="NZ_JAKELO010000002.1"/>
</dbReference>